<dbReference type="PANTHER" id="PTHR34148:SF1">
    <property type="entry name" value="ADENOSYLCOBINAMIDE-GDP RIBAZOLETRANSFERASE"/>
    <property type="match status" value="1"/>
</dbReference>
<dbReference type="KEGG" id="cof:FOZ74_11585"/>
<feature type="transmembrane region" description="Helical" evidence="19">
    <location>
        <begin position="189"/>
        <end position="210"/>
    </location>
</feature>
<comment type="function">
    <text evidence="14 19">Joins adenosylcobinamide-GDP and alpha-ribazole to generate adenosylcobalamin (Ado-cobalamin). Also synthesizes adenosylcobalamin 5'-phosphate from adenosylcobinamide-GDP and alpha-ribazole 5'-phosphate.</text>
</comment>
<dbReference type="UniPathway" id="UPA00148">
    <property type="reaction ID" value="UER00238"/>
</dbReference>
<dbReference type="GO" id="GO:0008818">
    <property type="term" value="F:cobalamin 5'-phosphate synthase activity"/>
    <property type="evidence" value="ECO:0007669"/>
    <property type="project" value="UniProtKB-UniRule"/>
</dbReference>
<comment type="cofactor">
    <cofactor evidence="1 19">
        <name>Mg(2+)</name>
        <dbReference type="ChEBI" id="CHEBI:18420"/>
    </cofactor>
</comment>
<comment type="catalytic activity">
    <reaction evidence="18 19">
        <text>alpha-ribazole 5'-phosphate + adenosylcob(III)inamide-GDP = adenosylcob(III)alamin 5'-phosphate + GMP + H(+)</text>
        <dbReference type="Rhea" id="RHEA:23560"/>
        <dbReference type="ChEBI" id="CHEBI:15378"/>
        <dbReference type="ChEBI" id="CHEBI:57918"/>
        <dbReference type="ChEBI" id="CHEBI:58115"/>
        <dbReference type="ChEBI" id="CHEBI:60487"/>
        <dbReference type="ChEBI" id="CHEBI:60493"/>
        <dbReference type="EC" id="2.7.8.26"/>
    </reaction>
</comment>
<accession>A0A5B8S039</accession>
<keyword evidence="12 19" id="KW-1133">Transmembrane helix</keyword>
<keyword evidence="8 19" id="KW-0169">Cobalamin biosynthesis</keyword>
<evidence type="ECO:0000256" key="14">
    <source>
        <dbReference type="ARBA" id="ARBA00025228"/>
    </source>
</evidence>
<dbReference type="OrthoDB" id="9794626at2"/>
<evidence type="ECO:0000256" key="16">
    <source>
        <dbReference type="ARBA" id="ARBA00032853"/>
    </source>
</evidence>
<comment type="subcellular location">
    <subcellularLocation>
        <location evidence="2 19">Cell membrane</location>
        <topology evidence="2 19">Multi-pass membrane protein</topology>
    </subcellularLocation>
</comment>
<dbReference type="PANTHER" id="PTHR34148">
    <property type="entry name" value="ADENOSYLCOBINAMIDE-GDP RIBAZOLETRANSFERASE"/>
    <property type="match status" value="1"/>
</dbReference>
<dbReference type="GO" id="GO:0009236">
    <property type="term" value="P:cobalamin biosynthetic process"/>
    <property type="evidence" value="ECO:0007669"/>
    <property type="project" value="UniProtKB-UniRule"/>
</dbReference>
<evidence type="ECO:0000256" key="13">
    <source>
        <dbReference type="ARBA" id="ARBA00023136"/>
    </source>
</evidence>
<evidence type="ECO:0000256" key="4">
    <source>
        <dbReference type="ARBA" id="ARBA00010561"/>
    </source>
</evidence>
<comment type="similarity">
    <text evidence="4 19">Belongs to the CobS family.</text>
</comment>
<dbReference type="EC" id="2.7.8.26" evidence="5 19"/>
<sequence length="268" mass="27542">MSQGLRHFLLALQFFTRIPVTGRLAAWVGYSPAMLNRASGHFPGVGWVVGALGALVLGAAGARFGASAPGALLAALLCTAATVWLTGAFHEDGLADTADGLSGSVGRERALAIMKDSRLGSYGSIALVLVLLLKVCLLAVLVQQGPVRAALALLAAQVLSRLAPLWVMRRLPYVSEDAGAKSKPLASTVCAATLGVGVCWALPAAALMALAQGGGALAAALLLWLAMLAALLRLLRRRLQGFTGDTLGAVQQLCELALYLGLAWAVAP</sequence>
<evidence type="ECO:0000256" key="5">
    <source>
        <dbReference type="ARBA" id="ARBA00013200"/>
    </source>
</evidence>
<evidence type="ECO:0000256" key="2">
    <source>
        <dbReference type="ARBA" id="ARBA00004651"/>
    </source>
</evidence>
<evidence type="ECO:0000313" key="21">
    <source>
        <dbReference type="Proteomes" id="UP000321199"/>
    </source>
</evidence>
<organism evidence="20 21">
    <name type="scientific">Comamonas flocculans</name>
    <dbReference type="NCBI Taxonomy" id="2597701"/>
    <lineage>
        <taxon>Bacteria</taxon>
        <taxon>Pseudomonadati</taxon>
        <taxon>Pseudomonadota</taxon>
        <taxon>Betaproteobacteria</taxon>
        <taxon>Burkholderiales</taxon>
        <taxon>Comamonadaceae</taxon>
        <taxon>Comamonas</taxon>
    </lineage>
</organism>
<keyword evidence="10 19" id="KW-0812">Transmembrane</keyword>
<evidence type="ECO:0000256" key="17">
    <source>
        <dbReference type="ARBA" id="ARBA00048623"/>
    </source>
</evidence>
<evidence type="ECO:0000256" key="10">
    <source>
        <dbReference type="ARBA" id="ARBA00022692"/>
    </source>
</evidence>
<evidence type="ECO:0000256" key="6">
    <source>
        <dbReference type="ARBA" id="ARBA00015850"/>
    </source>
</evidence>
<comment type="pathway">
    <text evidence="3 19">Cofactor biosynthesis; adenosylcobalamin biosynthesis; adenosylcobalamin from cob(II)yrinate a,c-diamide: step 7/7.</text>
</comment>
<evidence type="ECO:0000256" key="11">
    <source>
        <dbReference type="ARBA" id="ARBA00022842"/>
    </source>
</evidence>
<evidence type="ECO:0000256" key="15">
    <source>
        <dbReference type="ARBA" id="ARBA00032605"/>
    </source>
</evidence>
<proteinExistence type="inferred from homology"/>
<dbReference type="InterPro" id="IPR003805">
    <property type="entry name" value="CobS"/>
</dbReference>
<evidence type="ECO:0000256" key="19">
    <source>
        <dbReference type="HAMAP-Rule" id="MF_00719"/>
    </source>
</evidence>
<protein>
    <recommendedName>
        <fullName evidence="6 19">Adenosylcobinamide-GDP ribazoletransferase</fullName>
        <ecNumber evidence="5 19">2.7.8.26</ecNumber>
    </recommendedName>
    <alternativeName>
        <fullName evidence="16 19">Cobalamin synthase</fullName>
    </alternativeName>
    <alternativeName>
        <fullName evidence="15 19">Cobalamin-5'-phosphate synthase</fullName>
    </alternativeName>
</protein>
<keyword evidence="9 19" id="KW-0808">Transferase</keyword>
<dbReference type="GO" id="GO:0051073">
    <property type="term" value="F:adenosylcobinamide-GDP ribazoletransferase activity"/>
    <property type="evidence" value="ECO:0007669"/>
    <property type="project" value="UniProtKB-UniRule"/>
</dbReference>
<feature type="transmembrane region" description="Helical" evidence="19">
    <location>
        <begin position="216"/>
        <end position="235"/>
    </location>
</feature>
<feature type="transmembrane region" description="Helical" evidence="19">
    <location>
        <begin position="41"/>
        <end position="62"/>
    </location>
</feature>
<evidence type="ECO:0000256" key="18">
    <source>
        <dbReference type="ARBA" id="ARBA00049504"/>
    </source>
</evidence>
<evidence type="ECO:0000313" key="20">
    <source>
        <dbReference type="EMBL" id="QEA13617.1"/>
    </source>
</evidence>
<dbReference type="AlphaFoldDB" id="A0A5B8S039"/>
<evidence type="ECO:0000256" key="8">
    <source>
        <dbReference type="ARBA" id="ARBA00022573"/>
    </source>
</evidence>
<dbReference type="EMBL" id="CP042344">
    <property type="protein sequence ID" value="QEA13617.1"/>
    <property type="molecule type" value="Genomic_DNA"/>
</dbReference>
<name>A0A5B8S039_9BURK</name>
<comment type="catalytic activity">
    <reaction evidence="17 19">
        <text>alpha-ribazole + adenosylcob(III)inamide-GDP = adenosylcob(III)alamin + GMP + H(+)</text>
        <dbReference type="Rhea" id="RHEA:16049"/>
        <dbReference type="ChEBI" id="CHEBI:10329"/>
        <dbReference type="ChEBI" id="CHEBI:15378"/>
        <dbReference type="ChEBI" id="CHEBI:18408"/>
        <dbReference type="ChEBI" id="CHEBI:58115"/>
        <dbReference type="ChEBI" id="CHEBI:60487"/>
        <dbReference type="EC" id="2.7.8.26"/>
    </reaction>
</comment>
<feature type="transmembrane region" description="Helical" evidence="19">
    <location>
        <begin position="119"/>
        <end position="141"/>
    </location>
</feature>
<keyword evidence="21" id="KW-1185">Reference proteome</keyword>
<dbReference type="HAMAP" id="MF_00719">
    <property type="entry name" value="CobS"/>
    <property type="match status" value="1"/>
</dbReference>
<keyword evidence="7 19" id="KW-1003">Cell membrane</keyword>
<keyword evidence="11 19" id="KW-0460">Magnesium</keyword>
<evidence type="ECO:0000256" key="7">
    <source>
        <dbReference type="ARBA" id="ARBA00022475"/>
    </source>
</evidence>
<evidence type="ECO:0000256" key="9">
    <source>
        <dbReference type="ARBA" id="ARBA00022679"/>
    </source>
</evidence>
<evidence type="ECO:0000256" key="12">
    <source>
        <dbReference type="ARBA" id="ARBA00022989"/>
    </source>
</evidence>
<gene>
    <name evidence="19" type="primary">cobS</name>
    <name evidence="20" type="ORF">FOZ74_11585</name>
</gene>
<dbReference type="Pfam" id="PF02654">
    <property type="entry name" value="CobS"/>
    <property type="match status" value="1"/>
</dbReference>
<evidence type="ECO:0000256" key="1">
    <source>
        <dbReference type="ARBA" id="ARBA00001946"/>
    </source>
</evidence>
<evidence type="ECO:0000256" key="3">
    <source>
        <dbReference type="ARBA" id="ARBA00004663"/>
    </source>
</evidence>
<reference evidence="20 21" key="1">
    <citation type="submission" date="2019-07" db="EMBL/GenBank/DDBJ databases">
        <title>Complete genome sequence of Comamonas sp. NLF 7-7 isolated from livestock.</title>
        <authorList>
            <person name="Kim D.H."/>
            <person name="Kim J.G."/>
        </authorList>
    </citation>
    <scope>NUCLEOTIDE SEQUENCE [LARGE SCALE GENOMIC DNA]</scope>
    <source>
        <strain evidence="20 21">NLF 7-7</strain>
    </source>
</reference>
<dbReference type="GO" id="GO:0005886">
    <property type="term" value="C:plasma membrane"/>
    <property type="evidence" value="ECO:0007669"/>
    <property type="project" value="UniProtKB-SubCell"/>
</dbReference>
<dbReference type="Proteomes" id="UP000321199">
    <property type="component" value="Chromosome"/>
</dbReference>
<dbReference type="RefSeq" id="WP_146913207.1">
    <property type="nucleotide sequence ID" value="NZ_CP042344.1"/>
</dbReference>
<keyword evidence="13 19" id="KW-0472">Membrane</keyword>